<name>A0A2H3KMG2_9CHLR</name>
<evidence type="ECO:0000313" key="8">
    <source>
        <dbReference type="EMBL" id="PDV98516.1"/>
    </source>
</evidence>
<comment type="caution">
    <text evidence="8">The sequence shown here is derived from an EMBL/GenBank/DDBJ whole genome shotgun (WGS) entry which is preliminary data.</text>
</comment>
<evidence type="ECO:0000256" key="7">
    <source>
        <dbReference type="SAM" id="Phobius"/>
    </source>
</evidence>
<dbReference type="AlphaFoldDB" id="A0A2H3KMG2"/>
<gene>
    <name evidence="8" type="ORF">A9Q02_15110</name>
</gene>
<keyword evidence="3 7" id="KW-0812">Transmembrane</keyword>
<keyword evidence="9" id="KW-1185">Reference proteome</keyword>
<organism evidence="8 9">
    <name type="scientific">Candidatus Chloroploca asiatica</name>
    <dbReference type="NCBI Taxonomy" id="1506545"/>
    <lineage>
        <taxon>Bacteria</taxon>
        <taxon>Bacillati</taxon>
        <taxon>Chloroflexota</taxon>
        <taxon>Chloroflexia</taxon>
        <taxon>Chloroflexales</taxon>
        <taxon>Chloroflexineae</taxon>
        <taxon>Oscillochloridaceae</taxon>
        <taxon>Candidatus Chloroploca</taxon>
    </lineage>
</organism>
<dbReference type="OrthoDB" id="161949at2"/>
<evidence type="ECO:0000256" key="4">
    <source>
        <dbReference type="ARBA" id="ARBA00022989"/>
    </source>
</evidence>
<evidence type="ECO:0000256" key="2">
    <source>
        <dbReference type="ARBA" id="ARBA00022475"/>
    </source>
</evidence>
<dbReference type="Pfam" id="PF03626">
    <property type="entry name" value="COX4_pro"/>
    <property type="match status" value="1"/>
</dbReference>
<keyword evidence="4 7" id="KW-1133">Transmembrane helix</keyword>
<feature type="transmembrane region" description="Helical" evidence="7">
    <location>
        <begin position="31"/>
        <end position="51"/>
    </location>
</feature>
<feature type="transmembrane region" description="Helical" evidence="7">
    <location>
        <begin position="57"/>
        <end position="81"/>
    </location>
</feature>
<proteinExistence type="predicted"/>
<accession>A0A2H3KMG2</accession>
<evidence type="ECO:0000313" key="9">
    <source>
        <dbReference type="Proteomes" id="UP000220922"/>
    </source>
</evidence>
<dbReference type="EMBL" id="LYXE01000096">
    <property type="protein sequence ID" value="PDV98516.1"/>
    <property type="molecule type" value="Genomic_DNA"/>
</dbReference>
<sequence>MAEHSNPIPGADGHAAASDHHSHGHIGRDTYYRVFAALMVLMVLTVGAWWVEGFMEIPRVLGVIVALAIASTKTVLIIYYFMHIKISNRVTQLYAVSAFIAFTILFVIVMGDYFARGWPPEIGPLP</sequence>
<dbReference type="GO" id="GO:0005886">
    <property type="term" value="C:plasma membrane"/>
    <property type="evidence" value="ECO:0007669"/>
    <property type="project" value="UniProtKB-SubCell"/>
</dbReference>
<keyword evidence="5 7" id="KW-0472">Membrane</keyword>
<protein>
    <submittedName>
        <fullName evidence="8">Oxidase</fullName>
    </submittedName>
</protein>
<dbReference type="InterPro" id="IPR011743">
    <property type="entry name" value="Caa3_sub_IV"/>
</dbReference>
<feature type="transmembrane region" description="Helical" evidence="7">
    <location>
        <begin position="93"/>
        <end position="115"/>
    </location>
</feature>
<feature type="region of interest" description="Disordered" evidence="6">
    <location>
        <begin position="1"/>
        <end position="21"/>
    </location>
</feature>
<evidence type="ECO:0000256" key="3">
    <source>
        <dbReference type="ARBA" id="ARBA00022692"/>
    </source>
</evidence>
<dbReference type="Proteomes" id="UP000220922">
    <property type="component" value="Unassembled WGS sequence"/>
</dbReference>
<evidence type="ECO:0000256" key="6">
    <source>
        <dbReference type="SAM" id="MobiDB-lite"/>
    </source>
</evidence>
<evidence type="ECO:0000256" key="5">
    <source>
        <dbReference type="ARBA" id="ARBA00023136"/>
    </source>
</evidence>
<evidence type="ECO:0000256" key="1">
    <source>
        <dbReference type="ARBA" id="ARBA00004651"/>
    </source>
</evidence>
<dbReference type="NCBIfam" id="TIGR02229">
    <property type="entry name" value="caa3_sub_IV"/>
    <property type="match status" value="1"/>
</dbReference>
<dbReference type="RefSeq" id="WP_097653458.1">
    <property type="nucleotide sequence ID" value="NZ_LYXE01000096.1"/>
</dbReference>
<keyword evidence="2" id="KW-1003">Cell membrane</keyword>
<comment type="subcellular location">
    <subcellularLocation>
        <location evidence="1">Cell membrane</location>
        <topology evidence="1">Multi-pass membrane protein</topology>
    </subcellularLocation>
</comment>
<dbReference type="InterPro" id="IPR005171">
    <property type="entry name" value="Cyt_c_oxidase_su4_prok"/>
</dbReference>
<reference evidence="8 9" key="1">
    <citation type="submission" date="2016-05" db="EMBL/GenBank/DDBJ databases">
        <authorList>
            <person name="Lavstsen T."/>
            <person name="Jespersen J.S."/>
        </authorList>
    </citation>
    <scope>NUCLEOTIDE SEQUENCE [LARGE SCALE GENOMIC DNA]</scope>
    <source>
        <strain evidence="8 9">B7-9</strain>
    </source>
</reference>